<organism evidence="3 4">
    <name type="scientific">Rhodococcus triatomae</name>
    <dbReference type="NCBI Taxonomy" id="300028"/>
    <lineage>
        <taxon>Bacteria</taxon>
        <taxon>Bacillati</taxon>
        <taxon>Actinomycetota</taxon>
        <taxon>Actinomycetes</taxon>
        <taxon>Mycobacteriales</taxon>
        <taxon>Nocardiaceae</taxon>
        <taxon>Rhodococcus</taxon>
    </lineage>
</organism>
<dbReference type="Proteomes" id="UP000183263">
    <property type="component" value="Unassembled WGS sequence"/>
</dbReference>
<dbReference type="PANTHER" id="PTHR40076:SF1">
    <property type="entry name" value="MEMBRANE PROTEIN"/>
    <property type="match status" value="1"/>
</dbReference>
<dbReference type="PANTHER" id="PTHR40076">
    <property type="entry name" value="MEMBRANE PROTEIN-RELATED"/>
    <property type="match status" value="1"/>
</dbReference>
<evidence type="ECO:0000259" key="2">
    <source>
        <dbReference type="Pfam" id="PF25231"/>
    </source>
</evidence>
<protein>
    <recommendedName>
        <fullName evidence="2">DUF7847 domain-containing protein</fullName>
    </recommendedName>
</protein>
<feature type="transmembrane region" description="Helical" evidence="1">
    <location>
        <begin position="162"/>
        <end position="189"/>
    </location>
</feature>
<dbReference type="Pfam" id="PF25231">
    <property type="entry name" value="DUF7847"/>
    <property type="match status" value="1"/>
</dbReference>
<proteinExistence type="predicted"/>
<sequence length="214" mass="22890">MGDAISYGWSKFTKNWLVWVGIGLIFWLIQALVGLLNPNFSFDTDSASGSTMAAFSIWGILVSLIGAVIGILIQAAMVRGALHELDGNKPVIGSFFQFTNVAAIFIAAILVGILTTIGFILLIIPGLVVLFFTWWTMQFVIDQEQDAITAIKSSFRTISQNAGTLFLLALALVGINIVGALLCGIGLLVTTPVTLIASTYAYRLVTGRFISAPA</sequence>
<name>A0A1G8I9G0_9NOCA</name>
<evidence type="ECO:0000256" key="1">
    <source>
        <dbReference type="SAM" id="Phobius"/>
    </source>
</evidence>
<reference evidence="3 4" key="1">
    <citation type="submission" date="2016-10" db="EMBL/GenBank/DDBJ databases">
        <authorList>
            <person name="de Groot N.N."/>
        </authorList>
    </citation>
    <scope>NUCLEOTIDE SEQUENCE [LARGE SCALE GENOMIC DNA]</scope>
    <source>
        <strain evidence="3 4">DSM 44892</strain>
    </source>
</reference>
<keyword evidence="4" id="KW-1185">Reference proteome</keyword>
<evidence type="ECO:0000313" key="4">
    <source>
        <dbReference type="Proteomes" id="UP000183263"/>
    </source>
</evidence>
<keyword evidence="1" id="KW-0812">Transmembrane</keyword>
<feature type="transmembrane region" description="Helical" evidence="1">
    <location>
        <begin position="16"/>
        <end position="36"/>
    </location>
</feature>
<dbReference type="EMBL" id="FNDN01000005">
    <property type="protein sequence ID" value="SDI15497.1"/>
    <property type="molecule type" value="Genomic_DNA"/>
</dbReference>
<accession>A0A1G8I9G0</accession>
<feature type="transmembrane region" description="Helical" evidence="1">
    <location>
        <begin position="56"/>
        <end position="78"/>
    </location>
</feature>
<feature type="transmembrane region" description="Helical" evidence="1">
    <location>
        <begin position="119"/>
        <end position="141"/>
    </location>
</feature>
<keyword evidence="1" id="KW-1133">Transmembrane helix</keyword>
<feature type="domain" description="DUF7847" evidence="2">
    <location>
        <begin position="60"/>
        <end position="192"/>
    </location>
</feature>
<gene>
    <name evidence="3" type="ORF">SAMN05444695_105203</name>
</gene>
<feature type="transmembrane region" description="Helical" evidence="1">
    <location>
        <begin position="90"/>
        <end position="113"/>
    </location>
</feature>
<dbReference type="AlphaFoldDB" id="A0A1G8I9G0"/>
<evidence type="ECO:0000313" key="3">
    <source>
        <dbReference type="EMBL" id="SDI15497.1"/>
    </source>
</evidence>
<dbReference type="InterPro" id="IPR010380">
    <property type="entry name" value="DUF975"/>
</dbReference>
<keyword evidence="1" id="KW-0472">Membrane</keyword>
<dbReference type="InterPro" id="IPR057169">
    <property type="entry name" value="DUF7847"/>
</dbReference>